<dbReference type="PANTHER" id="PTHR43646">
    <property type="entry name" value="GLYCOSYLTRANSFERASE"/>
    <property type="match status" value="1"/>
</dbReference>
<evidence type="ECO:0000313" key="3">
    <source>
        <dbReference type="EMBL" id="SIQ47759.1"/>
    </source>
</evidence>
<feature type="transmembrane region" description="Helical" evidence="1">
    <location>
        <begin position="338"/>
        <end position="362"/>
    </location>
</feature>
<feature type="transmembrane region" description="Helical" evidence="1">
    <location>
        <begin position="281"/>
        <end position="299"/>
    </location>
</feature>
<comment type="caution">
    <text evidence="3">The sequence shown here is derived from an EMBL/GenBank/DDBJ whole genome shotgun (WGS) entry which is preliminary data.</text>
</comment>
<sequence>MIIAGLAALIWLYLYALHGGFWRSTPELAPELAPERPLEAPPVDIIVPARDEAGSIAAVVASLLAQDYAGPLRLFLVDDGSTDGTAAAARAAAGDDPRFHLITAAPKPPGWSGKLWALDQGIGHSAAGFLLLTDADITHDPRHLATLMARISQPRRGARLDMVSEMVRLNCTSTAEHALIPAFVYFFQMLYPFARVNDPLASTAAAAGGVVLIRREALVRIGGIASIRRALIDDVTLAQRVKQAGAIYLGHSNLARSIRPYPHYRDLRAMIARTAFTQLRYSYALLALTIAGMALVWLVPPLTLLFGAGAARLCGLLACVLAVLSYRPTLRRYGLTPVWALALPLIALIYIEATIASAWRYASGAGAAWKNRDYGAQT</sequence>
<keyword evidence="1" id="KW-1133">Transmembrane helix</keyword>
<evidence type="ECO:0000259" key="2">
    <source>
        <dbReference type="Pfam" id="PF00535"/>
    </source>
</evidence>
<accession>A0A8G2CJA6</accession>
<dbReference type="SUPFAM" id="SSF53448">
    <property type="entry name" value="Nucleotide-diphospho-sugar transferases"/>
    <property type="match status" value="1"/>
</dbReference>
<organism evidence="3 4">
    <name type="scientific">Acidiphilium rubrum</name>
    <dbReference type="NCBI Taxonomy" id="526"/>
    <lineage>
        <taxon>Bacteria</taxon>
        <taxon>Pseudomonadati</taxon>
        <taxon>Pseudomonadota</taxon>
        <taxon>Alphaproteobacteria</taxon>
        <taxon>Acetobacterales</taxon>
        <taxon>Acidocellaceae</taxon>
        <taxon>Acidiphilium</taxon>
    </lineage>
</organism>
<dbReference type="PANTHER" id="PTHR43646:SF3">
    <property type="entry name" value="SLR1566 PROTEIN"/>
    <property type="match status" value="1"/>
</dbReference>
<dbReference type="Proteomes" id="UP000186308">
    <property type="component" value="Unassembled WGS sequence"/>
</dbReference>
<name>A0A8G2CJA6_ACIRU</name>
<dbReference type="AlphaFoldDB" id="A0A8G2CJA6"/>
<feature type="domain" description="Glycosyltransferase 2-like" evidence="2">
    <location>
        <begin position="45"/>
        <end position="218"/>
    </location>
</feature>
<dbReference type="EMBL" id="FTNE01000005">
    <property type="protein sequence ID" value="SIQ47759.1"/>
    <property type="molecule type" value="Genomic_DNA"/>
</dbReference>
<dbReference type="Pfam" id="PF00535">
    <property type="entry name" value="Glycos_transf_2"/>
    <property type="match status" value="1"/>
</dbReference>
<evidence type="ECO:0000256" key="1">
    <source>
        <dbReference type="SAM" id="Phobius"/>
    </source>
</evidence>
<dbReference type="InterPro" id="IPR017832">
    <property type="entry name" value="Glyco_trans_2_hopen-assoc_HpnB"/>
</dbReference>
<proteinExistence type="predicted"/>
<dbReference type="OrthoDB" id="9806525at2"/>
<keyword evidence="1" id="KW-0472">Membrane</keyword>
<dbReference type="RefSeq" id="WP_029314622.1">
    <property type="nucleotide sequence ID" value="NZ_FTNE01000005.1"/>
</dbReference>
<dbReference type="Gene3D" id="3.90.550.10">
    <property type="entry name" value="Spore Coat Polysaccharide Biosynthesis Protein SpsA, Chain A"/>
    <property type="match status" value="1"/>
</dbReference>
<dbReference type="NCBIfam" id="TIGR03469">
    <property type="entry name" value="HpnB"/>
    <property type="match status" value="1"/>
</dbReference>
<reference evidence="3 4" key="1">
    <citation type="submission" date="2017-01" db="EMBL/GenBank/DDBJ databases">
        <authorList>
            <person name="Varghese N."/>
            <person name="Submissions S."/>
        </authorList>
    </citation>
    <scope>NUCLEOTIDE SEQUENCE [LARGE SCALE GENOMIC DNA]</scope>
    <source>
        <strain evidence="3 4">ATCC 35905</strain>
    </source>
</reference>
<keyword evidence="1" id="KW-0812">Transmembrane</keyword>
<dbReference type="GO" id="GO:0016740">
    <property type="term" value="F:transferase activity"/>
    <property type="evidence" value="ECO:0007669"/>
    <property type="project" value="UniProtKB-KW"/>
</dbReference>
<keyword evidence="4" id="KW-1185">Reference proteome</keyword>
<evidence type="ECO:0000313" key="4">
    <source>
        <dbReference type="Proteomes" id="UP000186308"/>
    </source>
</evidence>
<protein>
    <submittedName>
        <fullName evidence="3">Hopene-associated glycosyltransferase HpnB</fullName>
    </submittedName>
</protein>
<gene>
    <name evidence="3" type="ORF">SAMN05421828_10565</name>
</gene>
<keyword evidence="3" id="KW-0808">Transferase</keyword>
<dbReference type="InterPro" id="IPR001173">
    <property type="entry name" value="Glyco_trans_2-like"/>
</dbReference>
<dbReference type="InterPro" id="IPR029044">
    <property type="entry name" value="Nucleotide-diphossugar_trans"/>
</dbReference>
<feature type="transmembrane region" description="Helical" evidence="1">
    <location>
        <begin position="305"/>
        <end position="326"/>
    </location>
</feature>